<evidence type="ECO:0000313" key="3">
    <source>
        <dbReference type="EMBL" id="MFA1559280.1"/>
    </source>
</evidence>
<keyword evidence="1" id="KW-0238">DNA-binding</keyword>
<dbReference type="InterPro" id="IPR044068">
    <property type="entry name" value="CB"/>
</dbReference>
<evidence type="ECO:0000259" key="2">
    <source>
        <dbReference type="PROSITE" id="PS51900"/>
    </source>
</evidence>
<reference evidence="3 4" key="1">
    <citation type="submission" date="2023-11" db="EMBL/GenBank/DDBJ databases">
        <title>Actinomadura monticuli sp. nov., isolated from volcanic ash.</title>
        <authorList>
            <person name="Lee S.D."/>
            <person name="Yang H."/>
            <person name="Kim I.S."/>
        </authorList>
    </citation>
    <scope>NUCLEOTIDE SEQUENCE [LARGE SCALE GENOMIC DNA]</scope>
    <source>
        <strain evidence="3 4">DSM 45346</strain>
    </source>
</reference>
<dbReference type="EMBL" id="JAXCEH010000046">
    <property type="protein sequence ID" value="MFA1559280.1"/>
    <property type="molecule type" value="Genomic_DNA"/>
</dbReference>
<dbReference type="Proteomes" id="UP001569904">
    <property type="component" value="Unassembled WGS sequence"/>
</dbReference>
<keyword evidence="4" id="KW-1185">Reference proteome</keyword>
<dbReference type="InterPro" id="IPR011010">
    <property type="entry name" value="DNA_brk_join_enz"/>
</dbReference>
<comment type="caution">
    <text evidence="3">The sequence shown here is derived from an EMBL/GenBank/DDBJ whole genome shotgun (WGS) entry which is preliminary data.</text>
</comment>
<name>A0ABV4R8P7_9ACTN</name>
<proteinExistence type="predicted"/>
<gene>
    <name evidence="3" type="ORF">SM436_36785</name>
</gene>
<organism evidence="3 4">
    <name type="scientific">Actinomadura chokoriensis</name>
    <dbReference type="NCBI Taxonomy" id="454156"/>
    <lineage>
        <taxon>Bacteria</taxon>
        <taxon>Bacillati</taxon>
        <taxon>Actinomycetota</taxon>
        <taxon>Actinomycetes</taxon>
        <taxon>Streptosporangiales</taxon>
        <taxon>Thermomonosporaceae</taxon>
        <taxon>Actinomadura</taxon>
    </lineage>
</organism>
<evidence type="ECO:0000313" key="4">
    <source>
        <dbReference type="Proteomes" id="UP001569904"/>
    </source>
</evidence>
<dbReference type="SUPFAM" id="SSF56349">
    <property type="entry name" value="DNA breaking-rejoining enzymes"/>
    <property type="match status" value="1"/>
</dbReference>
<protein>
    <recommendedName>
        <fullName evidence="2">Core-binding (CB) domain-containing protein</fullName>
    </recommendedName>
</protein>
<dbReference type="RefSeq" id="WP_371946296.1">
    <property type="nucleotide sequence ID" value="NZ_JAXCEH010000046.1"/>
</dbReference>
<dbReference type="PROSITE" id="PS51900">
    <property type="entry name" value="CB"/>
    <property type="match status" value="1"/>
</dbReference>
<sequence length="117" mass="12044">MIAKSSGFRPRPRSSWGSTLAAAADEFLSTPGVANPNTRRAYASAIDGTIEAVGGRDRPLAHVTYTEIGAALTALWGQCAPATWNRNRAAVEDDVGEVQVAFLPGDGGSSVGRAASA</sequence>
<accession>A0ABV4R8P7</accession>
<feature type="domain" description="Core-binding (CB)" evidence="2">
    <location>
        <begin position="18"/>
        <end position="99"/>
    </location>
</feature>
<evidence type="ECO:0000256" key="1">
    <source>
        <dbReference type="PROSITE-ProRule" id="PRU01248"/>
    </source>
</evidence>